<dbReference type="InterPro" id="IPR036640">
    <property type="entry name" value="ABC1_TM_sf"/>
</dbReference>
<evidence type="ECO:0000256" key="10">
    <source>
        <dbReference type="ARBA" id="ARBA00071747"/>
    </source>
</evidence>
<feature type="domain" description="ABC transporter" evidence="13">
    <location>
        <begin position="411"/>
        <end position="645"/>
    </location>
</feature>
<dbReference type="InterPro" id="IPR003593">
    <property type="entry name" value="AAA+_ATPase"/>
</dbReference>
<comment type="caution">
    <text evidence="15">The sequence shown here is derived from an EMBL/GenBank/DDBJ whole genome shotgun (WGS) entry which is preliminary data.</text>
</comment>
<dbReference type="PROSITE" id="PS50893">
    <property type="entry name" value="ABC_TRANSPORTER_2"/>
    <property type="match status" value="1"/>
</dbReference>
<keyword evidence="16" id="KW-1185">Reference proteome</keyword>
<evidence type="ECO:0000313" key="15">
    <source>
        <dbReference type="EMBL" id="MBA8805034.1"/>
    </source>
</evidence>
<feature type="transmembrane region" description="Helical" evidence="12">
    <location>
        <begin position="312"/>
        <end position="338"/>
    </location>
</feature>
<evidence type="ECO:0000259" key="13">
    <source>
        <dbReference type="PROSITE" id="PS50893"/>
    </source>
</evidence>
<dbReference type="Proteomes" id="UP000580910">
    <property type="component" value="Unassembled WGS sequence"/>
</dbReference>
<dbReference type="CDD" id="cd03254">
    <property type="entry name" value="ABCC_Glucan_exporter_like"/>
    <property type="match status" value="1"/>
</dbReference>
<dbReference type="PANTHER" id="PTHR43394">
    <property type="entry name" value="ATP-DEPENDENT PERMEASE MDL1, MITOCHONDRIAL"/>
    <property type="match status" value="1"/>
</dbReference>
<evidence type="ECO:0000259" key="14">
    <source>
        <dbReference type="PROSITE" id="PS50929"/>
    </source>
</evidence>
<evidence type="ECO:0000256" key="9">
    <source>
        <dbReference type="ARBA" id="ARBA00061644"/>
    </source>
</evidence>
<gene>
    <name evidence="15" type="ORF">FB382_003325</name>
</gene>
<evidence type="ECO:0000256" key="6">
    <source>
        <dbReference type="ARBA" id="ARBA00022989"/>
    </source>
</evidence>
<dbReference type="CDD" id="cd18547">
    <property type="entry name" value="ABC_6TM_Tm288_like"/>
    <property type="match status" value="1"/>
</dbReference>
<dbReference type="GO" id="GO:0005886">
    <property type="term" value="C:plasma membrane"/>
    <property type="evidence" value="ECO:0007669"/>
    <property type="project" value="UniProtKB-SubCell"/>
</dbReference>
<evidence type="ECO:0000256" key="2">
    <source>
        <dbReference type="ARBA" id="ARBA00022448"/>
    </source>
</evidence>
<evidence type="ECO:0000313" key="16">
    <source>
        <dbReference type="Proteomes" id="UP000580910"/>
    </source>
</evidence>
<keyword evidence="4" id="KW-0547">Nucleotide-binding</keyword>
<dbReference type="InterPro" id="IPR039421">
    <property type="entry name" value="Type_1_exporter"/>
</dbReference>
<dbReference type="FunFam" id="3.40.50.300:FF:000287">
    <property type="entry name" value="Multidrug ABC transporter ATP-binding protein"/>
    <property type="match status" value="1"/>
</dbReference>
<comment type="subcellular location">
    <subcellularLocation>
        <location evidence="1">Cell membrane</location>
        <topology evidence="1">Multi-pass membrane protein</topology>
    </subcellularLocation>
</comment>
<accession>A0A7W3PB30</accession>
<dbReference type="Pfam" id="PF00005">
    <property type="entry name" value="ABC_tran"/>
    <property type="match status" value="1"/>
</dbReference>
<keyword evidence="5 15" id="KW-0067">ATP-binding</keyword>
<dbReference type="PANTHER" id="PTHR43394:SF1">
    <property type="entry name" value="ATP-BINDING CASSETTE SUB-FAMILY B MEMBER 10, MITOCHONDRIAL"/>
    <property type="match status" value="1"/>
</dbReference>
<evidence type="ECO:0000256" key="11">
    <source>
        <dbReference type="SAM" id="MobiDB-lite"/>
    </source>
</evidence>
<evidence type="ECO:0000256" key="3">
    <source>
        <dbReference type="ARBA" id="ARBA00022692"/>
    </source>
</evidence>
<dbReference type="EMBL" id="JACGXA010000001">
    <property type="protein sequence ID" value="MBA8805034.1"/>
    <property type="molecule type" value="Genomic_DNA"/>
</dbReference>
<evidence type="ECO:0000256" key="1">
    <source>
        <dbReference type="ARBA" id="ARBA00004651"/>
    </source>
</evidence>
<dbReference type="RefSeq" id="WP_281379867.1">
    <property type="nucleotide sequence ID" value="NZ_JACGXA010000001.1"/>
</dbReference>
<feature type="domain" description="ABC transmembrane type-1" evidence="14">
    <location>
        <begin position="53"/>
        <end position="376"/>
    </location>
</feature>
<feature type="compositionally biased region" description="Basic and acidic residues" evidence="11">
    <location>
        <begin position="1"/>
        <end position="10"/>
    </location>
</feature>
<feature type="region of interest" description="Disordered" evidence="11">
    <location>
        <begin position="1"/>
        <end position="30"/>
    </location>
</feature>
<sequence>MSGTLKETERIQAGPGPGRGPFGGGMVGQKASHFKPSAKRLVARMAPDKPKAIAVVALAVVSVFLSAIGPRILGKATDLIFAGLIGQQLPAGVTKAQAVEALRQRGDDRFASMVSSMDLTPGQGVDFGAVADVLLLVLGVYVAASLLAWLQGYLLNDVVQGTVLRMRAEVEDKVNALPLSYFDRQPRGELLSRVTNDIDNISQTLQQTMSQLLTSLLTVLAVLSMMFWISPVLALVALVSVPISMLVTRAVMKRSQGMFVEQWRRTGTLNAHVEETFSGHALVKVFGRQREVEATFDAENERLYEASFGAQFVSGLIMPVMMFVGNLNYVVIAVLGGLRVANGSMSLGDVQAFIQYSRQFTQPLTQVASMANLLQSGVASAERVFELLDAEEQSVELSGAAAVPGARHGEVRFEHVSFSYDEATPLIEDLSLVAAPGQTVAIVGPTGAGKTTLVNLVMRFYEVTGGRITLDGVDIASMPRSALRSQIGMVLQDTWLFAGTIRDNIAYGRPGATEEQILEAARATFVDRFVHSLPDGYDTHIDEDGSNLSAGERQLVTIARAFLASPELLILDEATSSVDTRTELLLQHAMAALRTDRTSFVIAHRLSTIRDADLILVMEDGAIVEQGTHESLLADDGAYARLYNAQFAAAVA</sequence>
<evidence type="ECO:0000256" key="4">
    <source>
        <dbReference type="ARBA" id="ARBA00022741"/>
    </source>
</evidence>
<evidence type="ECO:0000256" key="7">
    <source>
        <dbReference type="ARBA" id="ARBA00023136"/>
    </source>
</evidence>
<dbReference type="AlphaFoldDB" id="A0A7W3PB30"/>
<feature type="transmembrane region" description="Helical" evidence="12">
    <location>
        <begin position="235"/>
        <end position="252"/>
    </location>
</feature>
<dbReference type="Gene3D" id="3.40.50.300">
    <property type="entry name" value="P-loop containing nucleotide triphosphate hydrolases"/>
    <property type="match status" value="1"/>
</dbReference>
<dbReference type="InterPro" id="IPR003439">
    <property type="entry name" value="ABC_transporter-like_ATP-bd"/>
</dbReference>
<feature type="transmembrane region" description="Helical" evidence="12">
    <location>
        <begin position="127"/>
        <end position="150"/>
    </location>
</feature>
<evidence type="ECO:0000256" key="5">
    <source>
        <dbReference type="ARBA" id="ARBA00022840"/>
    </source>
</evidence>
<dbReference type="InterPro" id="IPR017871">
    <property type="entry name" value="ABC_transporter-like_CS"/>
</dbReference>
<protein>
    <recommendedName>
        <fullName evidence="10">Fatty acid ABC transporter ATP-binding/permease protein</fullName>
    </recommendedName>
</protein>
<dbReference type="InterPro" id="IPR027417">
    <property type="entry name" value="P-loop_NTPase"/>
</dbReference>
<dbReference type="InterPro" id="IPR011527">
    <property type="entry name" value="ABC1_TM_dom"/>
</dbReference>
<feature type="transmembrane region" description="Helical" evidence="12">
    <location>
        <begin position="52"/>
        <end position="73"/>
    </location>
</feature>
<keyword evidence="2" id="KW-0813">Transport</keyword>
<dbReference type="Pfam" id="PF00664">
    <property type="entry name" value="ABC_membrane"/>
    <property type="match status" value="1"/>
</dbReference>
<comment type="similarity">
    <text evidence="9">Belongs to the ABC transporter superfamily. Lipid exporter (TC 3.A.1.106) family.</text>
</comment>
<dbReference type="GO" id="GO:0015421">
    <property type="term" value="F:ABC-type oligopeptide transporter activity"/>
    <property type="evidence" value="ECO:0007669"/>
    <property type="project" value="TreeGrafter"/>
</dbReference>
<name>A0A7W3PB30_9ACTN</name>
<keyword evidence="7 12" id="KW-0472">Membrane</keyword>
<dbReference type="GO" id="GO:0005524">
    <property type="term" value="F:ATP binding"/>
    <property type="evidence" value="ECO:0007669"/>
    <property type="project" value="UniProtKB-KW"/>
</dbReference>
<dbReference type="SUPFAM" id="SSF90123">
    <property type="entry name" value="ABC transporter transmembrane region"/>
    <property type="match status" value="1"/>
</dbReference>
<reference evidence="15 16" key="1">
    <citation type="submission" date="2020-07" db="EMBL/GenBank/DDBJ databases">
        <title>Sequencing the genomes of 1000 actinobacteria strains.</title>
        <authorList>
            <person name="Klenk H.-P."/>
        </authorList>
    </citation>
    <scope>NUCLEOTIDE SEQUENCE [LARGE SCALE GENOMIC DNA]</scope>
    <source>
        <strain evidence="15 16">DSM 21349</strain>
    </source>
</reference>
<feature type="compositionally biased region" description="Gly residues" evidence="11">
    <location>
        <begin position="15"/>
        <end position="27"/>
    </location>
</feature>
<proteinExistence type="inferred from homology"/>
<dbReference type="SUPFAM" id="SSF52540">
    <property type="entry name" value="P-loop containing nucleoside triphosphate hydrolases"/>
    <property type="match status" value="1"/>
</dbReference>
<dbReference type="Gene3D" id="1.20.1560.10">
    <property type="entry name" value="ABC transporter type 1, transmembrane domain"/>
    <property type="match status" value="1"/>
</dbReference>
<evidence type="ECO:0000256" key="8">
    <source>
        <dbReference type="ARBA" id="ARBA00055053"/>
    </source>
</evidence>
<dbReference type="GO" id="GO:0016887">
    <property type="term" value="F:ATP hydrolysis activity"/>
    <property type="evidence" value="ECO:0007669"/>
    <property type="project" value="InterPro"/>
</dbReference>
<keyword evidence="3 12" id="KW-0812">Transmembrane</keyword>
<organism evidence="15 16">
    <name type="scientific">Nocardioides ginsengisegetis</name>
    <dbReference type="NCBI Taxonomy" id="661491"/>
    <lineage>
        <taxon>Bacteria</taxon>
        <taxon>Bacillati</taxon>
        <taxon>Actinomycetota</taxon>
        <taxon>Actinomycetes</taxon>
        <taxon>Propionibacteriales</taxon>
        <taxon>Nocardioidaceae</taxon>
        <taxon>Nocardioides</taxon>
    </lineage>
</organism>
<evidence type="ECO:0000256" key="12">
    <source>
        <dbReference type="SAM" id="Phobius"/>
    </source>
</evidence>
<keyword evidence="6 12" id="KW-1133">Transmembrane helix</keyword>
<dbReference type="PROSITE" id="PS00211">
    <property type="entry name" value="ABC_TRANSPORTER_1"/>
    <property type="match status" value="1"/>
</dbReference>
<dbReference type="PROSITE" id="PS50929">
    <property type="entry name" value="ABC_TM1F"/>
    <property type="match status" value="1"/>
</dbReference>
<feature type="transmembrane region" description="Helical" evidence="12">
    <location>
        <begin position="212"/>
        <end position="229"/>
    </location>
</feature>
<comment type="function">
    <text evidence="8">ABC transporter involved in fatty acid import. Transmembrane domains (TMD) form a pore in the membrane and the ATP-binding domain (NBD) is responsible for energy generation.</text>
</comment>
<dbReference type="SMART" id="SM00382">
    <property type="entry name" value="AAA"/>
    <property type="match status" value="1"/>
</dbReference>